<evidence type="ECO:0000256" key="6">
    <source>
        <dbReference type="ARBA" id="ARBA00023004"/>
    </source>
</evidence>
<keyword evidence="7" id="KW-0503">Monooxygenase</keyword>
<comment type="similarity">
    <text evidence="2">Belongs to the cytochrome P450 family.</text>
</comment>
<evidence type="ECO:0000256" key="3">
    <source>
        <dbReference type="ARBA" id="ARBA00022617"/>
    </source>
</evidence>
<dbReference type="Proteomes" id="UP001500325">
    <property type="component" value="Unassembled WGS sequence"/>
</dbReference>
<keyword evidence="5" id="KW-0560">Oxidoreductase</keyword>
<dbReference type="PANTHER" id="PTHR24286:SF24">
    <property type="entry name" value="LANOSTEROL 14-ALPHA DEMETHYLASE"/>
    <property type="match status" value="1"/>
</dbReference>
<evidence type="ECO:0000256" key="8">
    <source>
        <dbReference type="SAM" id="MobiDB-lite"/>
    </source>
</evidence>
<feature type="compositionally biased region" description="Basic and acidic residues" evidence="8">
    <location>
        <begin position="1"/>
        <end position="10"/>
    </location>
</feature>
<dbReference type="PRINTS" id="PR00463">
    <property type="entry name" value="EP450I"/>
</dbReference>
<comment type="caution">
    <text evidence="9">The sequence shown here is derived from an EMBL/GenBank/DDBJ whole genome shotgun (WGS) entry which is preliminary data.</text>
</comment>
<reference evidence="10" key="1">
    <citation type="journal article" date="2019" name="Int. J. Syst. Evol. Microbiol.">
        <title>The Global Catalogue of Microorganisms (GCM) 10K type strain sequencing project: providing services to taxonomists for standard genome sequencing and annotation.</title>
        <authorList>
            <consortium name="The Broad Institute Genomics Platform"/>
            <consortium name="The Broad Institute Genome Sequencing Center for Infectious Disease"/>
            <person name="Wu L."/>
            <person name="Ma J."/>
        </authorList>
    </citation>
    <scope>NUCLEOTIDE SEQUENCE [LARGE SCALE GENOMIC DNA]</scope>
    <source>
        <strain evidence="10">JCM 18055</strain>
    </source>
</reference>
<dbReference type="Gene3D" id="1.10.630.10">
    <property type="entry name" value="Cytochrome P450"/>
    <property type="match status" value="1"/>
</dbReference>
<evidence type="ECO:0000256" key="2">
    <source>
        <dbReference type="ARBA" id="ARBA00010617"/>
    </source>
</evidence>
<name>A0ABP8W4M4_9PSEU</name>
<keyword evidence="6" id="KW-0408">Iron</keyword>
<dbReference type="InterPro" id="IPR002401">
    <property type="entry name" value="Cyt_P450_E_grp-I"/>
</dbReference>
<dbReference type="CDD" id="cd11067">
    <property type="entry name" value="CYP152"/>
    <property type="match status" value="1"/>
</dbReference>
<dbReference type="InterPro" id="IPR001128">
    <property type="entry name" value="Cyt_P450"/>
</dbReference>
<feature type="region of interest" description="Disordered" evidence="8">
    <location>
        <begin position="1"/>
        <end position="29"/>
    </location>
</feature>
<accession>A0ABP8W4M4</accession>
<gene>
    <name evidence="9" type="primary">cypC</name>
    <name evidence="9" type="ORF">GCM10023215_09810</name>
</gene>
<dbReference type="EMBL" id="BAABIC010000003">
    <property type="protein sequence ID" value="GAA4678873.1"/>
    <property type="molecule type" value="Genomic_DNA"/>
</dbReference>
<evidence type="ECO:0000256" key="4">
    <source>
        <dbReference type="ARBA" id="ARBA00022723"/>
    </source>
</evidence>
<evidence type="ECO:0000313" key="9">
    <source>
        <dbReference type="EMBL" id="GAA4678873.1"/>
    </source>
</evidence>
<comment type="cofactor">
    <cofactor evidence="1">
        <name>heme</name>
        <dbReference type="ChEBI" id="CHEBI:30413"/>
    </cofactor>
</comment>
<organism evidence="9 10">
    <name type="scientific">Pseudonocardia yuanmonensis</name>
    <dbReference type="NCBI Taxonomy" id="1095914"/>
    <lineage>
        <taxon>Bacteria</taxon>
        <taxon>Bacillati</taxon>
        <taxon>Actinomycetota</taxon>
        <taxon>Actinomycetes</taxon>
        <taxon>Pseudonocardiales</taxon>
        <taxon>Pseudonocardiaceae</taxon>
        <taxon>Pseudonocardia</taxon>
    </lineage>
</organism>
<evidence type="ECO:0000313" key="10">
    <source>
        <dbReference type="Proteomes" id="UP001500325"/>
    </source>
</evidence>
<feature type="compositionally biased region" description="Low complexity" evidence="8">
    <location>
        <begin position="11"/>
        <end position="29"/>
    </location>
</feature>
<dbReference type="PANTHER" id="PTHR24286">
    <property type="entry name" value="CYTOCHROME P450 26"/>
    <property type="match status" value="1"/>
</dbReference>
<dbReference type="Pfam" id="PF00067">
    <property type="entry name" value="p450"/>
    <property type="match status" value="1"/>
</dbReference>
<keyword evidence="10" id="KW-1185">Reference proteome</keyword>
<sequence>MDLSSDDPREVGAAVAGADDAAGTDASSDVYRRSPRVRAVMRADRTIELVRTGYPWGARVRGGRTGVRTRVLGRSAVLVGGAEGVRRFYDPRLRRRGSFPPPIKLLLFGPRTVHGLDDTEHRLRKALYLDVITAETTAELGRRAERLWEEALDGAAGGAPVVLFDEAVRVLAEAVLPWAGVPLAEGELPLRARQLATVLDGFATPGRPYARAVAARVPLGRWARRLVRGVRAGTVSAPGSSALYAAACARDEKGTLLPEREAATTLLNVVRPTVATAWFIAFAGLALHEYPEWRRRIASGDEAALGAFAQEVRRYYPFVPVLTARARTRQTVLGLPIRRGGLVLLDVHGTDHDPAHWTRPDRFDPERFLTGEVDPDALVPQGGGDVSTGHRCPGEGVVLTMIAVAARVLARRPLELPPQDLRYDLSRVPTRPSSGVVLRVGQDGGAEEAGRVQP</sequence>
<protein>
    <submittedName>
        <fullName evidence="9">Fatty-acid peroxygenase</fullName>
    </submittedName>
</protein>
<evidence type="ECO:0000256" key="5">
    <source>
        <dbReference type="ARBA" id="ARBA00023002"/>
    </source>
</evidence>
<evidence type="ECO:0000256" key="1">
    <source>
        <dbReference type="ARBA" id="ARBA00001971"/>
    </source>
</evidence>
<dbReference type="SUPFAM" id="SSF48264">
    <property type="entry name" value="Cytochrome P450"/>
    <property type="match status" value="1"/>
</dbReference>
<feature type="region of interest" description="Disordered" evidence="8">
    <location>
        <begin position="432"/>
        <end position="454"/>
    </location>
</feature>
<keyword evidence="3" id="KW-0349">Heme</keyword>
<dbReference type="InterPro" id="IPR036396">
    <property type="entry name" value="Cyt_P450_sf"/>
</dbReference>
<proteinExistence type="inferred from homology"/>
<evidence type="ECO:0000256" key="7">
    <source>
        <dbReference type="ARBA" id="ARBA00023033"/>
    </source>
</evidence>
<keyword evidence="4" id="KW-0479">Metal-binding</keyword>